<dbReference type="OrthoDB" id="434160at2759"/>
<feature type="compositionally biased region" description="Polar residues" evidence="1">
    <location>
        <begin position="21"/>
        <end position="38"/>
    </location>
</feature>
<evidence type="ECO:0000313" key="7">
    <source>
        <dbReference type="EMBL" id="RAW37570.1"/>
    </source>
</evidence>
<evidence type="ECO:0000256" key="1">
    <source>
        <dbReference type="SAM" id="MobiDB-lite"/>
    </source>
</evidence>
<dbReference type="Proteomes" id="UP000760860">
    <property type="component" value="Unassembled WGS sequence"/>
</dbReference>
<dbReference type="Proteomes" id="UP000251314">
    <property type="component" value="Unassembled WGS sequence"/>
</dbReference>
<gene>
    <name evidence="7" type="ORF">PC110_g6164</name>
    <name evidence="2" type="ORF">PC113_g2238</name>
    <name evidence="3" type="ORF">PC115_g1655</name>
    <name evidence="4" type="ORF">PC117_g2436</name>
    <name evidence="5" type="ORF">PC118_g6038</name>
    <name evidence="6" type="ORF">PC129_g3239</name>
</gene>
<reference evidence="7 8" key="1">
    <citation type="submission" date="2018-01" db="EMBL/GenBank/DDBJ databases">
        <title>Draft genome of the strawberry crown rot pathogen Phytophthora cactorum.</title>
        <authorList>
            <person name="Armitage A.D."/>
            <person name="Lysoe E."/>
            <person name="Nellist C.F."/>
            <person name="Harrison R.J."/>
            <person name="Brurberg M.B."/>
        </authorList>
    </citation>
    <scope>NUCLEOTIDE SEQUENCE [LARGE SCALE GENOMIC DNA]</scope>
    <source>
        <strain evidence="7 8">10300</strain>
    </source>
</reference>
<evidence type="ECO:0000313" key="3">
    <source>
        <dbReference type="EMBL" id="KAG2942072.1"/>
    </source>
</evidence>
<dbReference type="Proteomes" id="UP000774804">
    <property type="component" value="Unassembled WGS sequence"/>
</dbReference>
<dbReference type="VEuPathDB" id="FungiDB:PC110_g6164"/>
<evidence type="ECO:0000313" key="4">
    <source>
        <dbReference type="EMBL" id="KAG2952874.1"/>
    </source>
</evidence>
<dbReference type="EMBL" id="RCMG01000030">
    <property type="protein sequence ID" value="KAG2867106.1"/>
    <property type="molecule type" value="Genomic_DNA"/>
</dbReference>
<evidence type="ECO:0000313" key="2">
    <source>
        <dbReference type="EMBL" id="KAG2867106.1"/>
    </source>
</evidence>
<dbReference type="Proteomes" id="UP000735874">
    <property type="component" value="Unassembled WGS sequence"/>
</dbReference>
<evidence type="ECO:0000313" key="8">
    <source>
        <dbReference type="Proteomes" id="UP000251314"/>
    </source>
</evidence>
<dbReference type="EMBL" id="RCMK01000032">
    <property type="protein sequence ID" value="KAG2952874.1"/>
    <property type="molecule type" value="Genomic_DNA"/>
</dbReference>
<dbReference type="EMBL" id="RCML01000130">
    <property type="protein sequence ID" value="KAG2989637.1"/>
    <property type="molecule type" value="Genomic_DNA"/>
</dbReference>
<organism evidence="7 8">
    <name type="scientific">Phytophthora cactorum</name>
    <dbReference type="NCBI Taxonomy" id="29920"/>
    <lineage>
        <taxon>Eukaryota</taxon>
        <taxon>Sar</taxon>
        <taxon>Stramenopiles</taxon>
        <taxon>Oomycota</taxon>
        <taxon>Peronosporomycetes</taxon>
        <taxon>Peronosporales</taxon>
        <taxon>Peronosporaceae</taxon>
        <taxon>Phytophthora</taxon>
    </lineage>
</organism>
<evidence type="ECO:0000313" key="6">
    <source>
        <dbReference type="EMBL" id="KAG3226168.1"/>
    </source>
</evidence>
<feature type="region of interest" description="Disordered" evidence="1">
    <location>
        <begin position="18"/>
        <end position="38"/>
    </location>
</feature>
<dbReference type="EMBL" id="RCMV01000064">
    <property type="protein sequence ID" value="KAG3226168.1"/>
    <property type="molecule type" value="Genomic_DNA"/>
</dbReference>
<protein>
    <submittedName>
        <fullName evidence="7">Uncharacterized protein</fullName>
    </submittedName>
</protein>
<dbReference type="Proteomes" id="UP000736787">
    <property type="component" value="Unassembled WGS sequence"/>
</dbReference>
<accession>A0A329SLL3</accession>
<name>A0A329SLL3_9STRA</name>
<evidence type="ECO:0000313" key="5">
    <source>
        <dbReference type="EMBL" id="KAG2989637.1"/>
    </source>
</evidence>
<sequence length="38" mass="4032">MTTATLVSFKSEEHLVGKSAVLSSSTNQRNTTDFLSGS</sequence>
<dbReference type="AlphaFoldDB" id="A0A329SLL3"/>
<proteinExistence type="predicted"/>
<dbReference type="Proteomes" id="UP000697107">
    <property type="component" value="Unassembled WGS sequence"/>
</dbReference>
<dbReference type="EMBL" id="MJFZ01000109">
    <property type="protein sequence ID" value="RAW37570.1"/>
    <property type="molecule type" value="Genomic_DNA"/>
</dbReference>
<comment type="caution">
    <text evidence="7">The sequence shown here is derived from an EMBL/GenBank/DDBJ whole genome shotgun (WGS) entry which is preliminary data.</text>
</comment>
<keyword evidence="8" id="KW-1185">Reference proteome</keyword>
<dbReference type="EMBL" id="RCMI01000021">
    <property type="protein sequence ID" value="KAG2942072.1"/>
    <property type="molecule type" value="Genomic_DNA"/>
</dbReference>
<reference evidence="2" key="2">
    <citation type="submission" date="2018-10" db="EMBL/GenBank/DDBJ databases">
        <title>Effector identification in a new, highly contiguous assembly of the strawberry crown rot pathogen Phytophthora cactorum.</title>
        <authorList>
            <person name="Armitage A.D."/>
            <person name="Nellist C.F."/>
            <person name="Bates H."/>
            <person name="Vickerstaff R.J."/>
            <person name="Harrison R.J."/>
        </authorList>
    </citation>
    <scope>NUCLEOTIDE SEQUENCE</scope>
    <source>
        <strain evidence="2">15-7</strain>
        <strain evidence="3">4032</strain>
        <strain evidence="4">4040</strain>
        <strain evidence="5">P415</strain>
        <strain evidence="6">P421</strain>
    </source>
</reference>